<dbReference type="Gene3D" id="3.30.70.360">
    <property type="match status" value="1"/>
</dbReference>
<dbReference type="InterPro" id="IPR002933">
    <property type="entry name" value="Peptidase_M20"/>
</dbReference>
<dbReference type="SUPFAM" id="SSF55031">
    <property type="entry name" value="Bacterial exopeptidase dimerisation domain"/>
    <property type="match status" value="1"/>
</dbReference>
<evidence type="ECO:0000256" key="2">
    <source>
        <dbReference type="SAM" id="SignalP"/>
    </source>
</evidence>
<sequence>MPVIRLSQSLGSVALLVFSTLSSAQADKADVVSSLNSDYERYQSIAEALWSSPELGYLEVESTRLLQSALEEEGFSLEKGVAGMPTAFTATYGTSGPIIGILGEYDALPGMSQAAVPYEEPMLDGAPGQACGHHLFGTASLAAAIAVKNWLVDSGTPGTIRYYGTPAEEGGSGKVYMVRAGLFNDVDAVISWHAGDANTANPGTNLATISGKFRFSGRSSHAAAAPERGRSALDGVEAMNDMVNMLREHTTEPTRIHYVITDGGNAPNIVPKTAEVYYVIRHEDVDEVRSVWDRVVRTAEGAAIGTETEMEYEIIGGTYPRLPNETLAGVLHSNLSMVGGVEYSEDDVAFAREIQGTLPGQLPAIESAGEVQPMVFTKGKASADTGDVSWNVPMAAMRAATWVPGTPAHSWQAVAAGGTAIGYKGMMVAAKTLALSAMDLYKKPEMLKKAKSEFDDRTGPEFRYSALLGDRAPALDYRR</sequence>
<dbReference type="NCBIfam" id="TIGR01891">
    <property type="entry name" value="amidohydrolases"/>
    <property type="match status" value="1"/>
</dbReference>
<reference evidence="4 5" key="1">
    <citation type="submission" date="2023-10" db="EMBL/GenBank/DDBJ databases">
        <title>Two novel species belonging to the OM43/NOR5 clade.</title>
        <authorList>
            <person name="Park M."/>
        </authorList>
    </citation>
    <scope>NUCLEOTIDE SEQUENCE [LARGE SCALE GENOMIC DNA]</scope>
    <source>
        <strain evidence="4 5">IMCC45268</strain>
    </source>
</reference>
<evidence type="ECO:0000313" key="5">
    <source>
        <dbReference type="Proteomes" id="UP001626549"/>
    </source>
</evidence>
<dbReference type="RefSeq" id="WP_407329853.1">
    <property type="nucleotide sequence ID" value="NZ_CP136865.1"/>
</dbReference>
<gene>
    <name evidence="4" type="ORF">R0137_07960</name>
</gene>
<feature type="signal peptide" evidence="2">
    <location>
        <begin position="1"/>
        <end position="26"/>
    </location>
</feature>
<evidence type="ECO:0000313" key="4">
    <source>
        <dbReference type="EMBL" id="WOJ98494.1"/>
    </source>
</evidence>
<dbReference type="Pfam" id="PF01546">
    <property type="entry name" value="Peptidase_M20"/>
    <property type="match status" value="1"/>
</dbReference>
<dbReference type="PANTHER" id="PTHR30575">
    <property type="entry name" value="PEPTIDASE M20"/>
    <property type="match status" value="1"/>
</dbReference>
<evidence type="ECO:0000256" key="1">
    <source>
        <dbReference type="ARBA" id="ARBA00022801"/>
    </source>
</evidence>
<accession>A0ABZ0IJ13</accession>
<dbReference type="InterPro" id="IPR052030">
    <property type="entry name" value="Peptidase_M20/M20A_hydrolases"/>
</dbReference>
<feature type="domain" description="Peptidase M20 dimerisation" evidence="3">
    <location>
        <begin position="209"/>
        <end position="300"/>
    </location>
</feature>
<name>A0ABZ0IJ13_9GAMM</name>
<feature type="chain" id="PRO_5045584652" evidence="2">
    <location>
        <begin position="27"/>
        <end position="479"/>
    </location>
</feature>
<dbReference type="EMBL" id="CP136865">
    <property type="protein sequence ID" value="WOJ98494.1"/>
    <property type="molecule type" value="Genomic_DNA"/>
</dbReference>
<dbReference type="InterPro" id="IPR011650">
    <property type="entry name" value="Peptidase_M20_dimer"/>
</dbReference>
<dbReference type="Pfam" id="PF07687">
    <property type="entry name" value="M20_dimer"/>
    <property type="match status" value="1"/>
</dbReference>
<dbReference type="Gene3D" id="3.40.630.10">
    <property type="entry name" value="Zn peptidases"/>
    <property type="match status" value="1"/>
</dbReference>
<dbReference type="PANTHER" id="PTHR30575:SF0">
    <property type="entry name" value="XAA-ARG DIPEPTIDASE"/>
    <property type="match status" value="1"/>
</dbReference>
<organism evidence="4 5">
    <name type="scientific">Congregibacter brevis</name>
    <dbReference type="NCBI Taxonomy" id="3081201"/>
    <lineage>
        <taxon>Bacteria</taxon>
        <taxon>Pseudomonadati</taxon>
        <taxon>Pseudomonadota</taxon>
        <taxon>Gammaproteobacteria</taxon>
        <taxon>Cellvibrionales</taxon>
        <taxon>Halieaceae</taxon>
        <taxon>Congregibacter</taxon>
    </lineage>
</organism>
<dbReference type="InterPro" id="IPR036264">
    <property type="entry name" value="Bact_exopeptidase_dim_dom"/>
</dbReference>
<evidence type="ECO:0000259" key="3">
    <source>
        <dbReference type="Pfam" id="PF07687"/>
    </source>
</evidence>
<keyword evidence="2" id="KW-0732">Signal</keyword>
<protein>
    <submittedName>
        <fullName evidence="4">Amidohydrolase</fullName>
    </submittedName>
</protein>
<dbReference type="Proteomes" id="UP001626549">
    <property type="component" value="Chromosome"/>
</dbReference>
<keyword evidence="5" id="KW-1185">Reference proteome</keyword>
<dbReference type="InterPro" id="IPR017439">
    <property type="entry name" value="Amidohydrolase"/>
</dbReference>
<proteinExistence type="predicted"/>
<dbReference type="PIRSF" id="PIRSF037227">
    <property type="entry name" value="Aminobenzoyl-glu_utiliz_pB"/>
    <property type="match status" value="1"/>
</dbReference>
<dbReference type="SUPFAM" id="SSF53187">
    <property type="entry name" value="Zn-dependent exopeptidases"/>
    <property type="match status" value="1"/>
</dbReference>
<keyword evidence="1" id="KW-0378">Hydrolase</keyword>
<dbReference type="InterPro" id="IPR017145">
    <property type="entry name" value="Aminobenzoyl-glu_utiliz_pB"/>
</dbReference>